<comment type="caution">
    <text evidence="1">The sequence shown here is derived from an EMBL/GenBank/DDBJ whole genome shotgun (WGS) entry which is preliminary data.</text>
</comment>
<dbReference type="InterPro" id="IPR029058">
    <property type="entry name" value="AB_hydrolase_fold"/>
</dbReference>
<dbReference type="OrthoDB" id="7172093at2"/>
<gene>
    <name evidence="1" type="ORF">A8C32_19010</name>
</gene>
<name>A0A1E5T417_9FLAO</name>
<organism evidence="1 2">
    <name type="scientific">Flavivirga aquatica</name>
    <dbReference type="NCBI Taxonomy" id="1849968"/>
    <lineage>
        <taxon>Bacteria</taxon>
        <taxon>Pseudomonadati</taxon>
        <taxon>Bacteroidota</taxon>
        <taxon>Flavobacteriia</taxon>
        <taxon>Flavobacteriales</taxon>
        <taxon>Flavobacteriaceae</taxon>
        <taxon>Flavivirga</taxon>
    </lineage>
</organism>
<protein>
    <recommendedName>
        <fullName evidence="3">AB hydrolase-1 domain-containing protein</fullName>
    </recommendedName>
</protein>
<keyword evidence="2" id="KW-1185">Reference proteome</keyword>
<proteinExistence type="predicted"/>
<evidence type="ECO:0000313" key="2">
    <source>
        <dbReference type="Proteomes" id="UP000095713"/>
    </source>
</evidence>
<dbReference type="AlphaFoldDB" id="A0A1E5T417"/>
<dbReference type="RefSeq" id="WP_069831011.1">
    <property type="nucleotide sequence ID" value="NZ_MDJD01000049.1"/>
</dbReference>
<dbReference type="Gene3D" id="3.40.50.1820">
    <property type="entry name" value="alpha/beta hydrolase"/>
    <property type="match status" value="1"/>
</dbReference>
<dbReference type="EMBL" id="MDJD01000049">
    <property type="protein sequence ID" value="OEK06122.1"/>
    <property type="molecule type" value="Genomic_DNA"/>
</dbReference>
<accession>A0A1E5T417</accession>
<dbReference type="Proteomes" id="UP000095713">
    <property type="component" value="Unassembled WGS sequence"/>
</dbReference>
<evidence type="ECO:0008006" key="3">
    <source>
        <dbReference type="Google" id="ProtNLM"/>
    </source>
</evidence>
<sequence>MYEVWNNVVKELSKTNACHVFTLAGFGDVSTIEKPWLPKVKVGIENYISENKLEKATLIGHSLALWLATDDTFEFAKIIVIDALPSIGALMMSNFKSEDMV</sequence>
<evidence type="ECO:0000313" key="1">
    <source>
        <dbReference type="EMBL" id="OEK06122.1"/>
    </source>
</evidence>
<reference evidence="1 2" key="1">
    <citation type="submission" date="2016-05" db="EMBL/GenBank/DDBJ databases">
        <title>Draft Genome Sequence of Algibacter sp. Strain SK-16 Isolated from the Surface Water of Aburatsubo Inlet.</title>
        <authorList>
            <person name="Wong S.-K."/>
            <person name="Yoshizawa S."/>
            <person name="Nakajima Y."/>
            <person name="Ogura Y."/>
            <person name="Tetsuya H."/>
            <person name="Hamasaki K."/>
        </authorList>
    </citation>
    <scope>NUCLEOTIDE SEQUENCE [LARGE SCALE GENOMIC DNA]</scope>
    <source>
        <strain evidence="1 2">SK-16</strain>
    </source>
</reference>
<dbReference type="STRING" id="1849968.A8C32_19010"/>